<protein>
    <recommendedName>
        <fullName evidence="8">Heme oxygenase-like protein</fullName>
    </recommendedName>
</protein>
<sequence length="468" mass="52041">MAESSIINSNAPLQTPPPDRHSLSEQINIATRAVHAQLNRLILLRLPLALPPYTTNPSIYVSGILHIAPIYITFESLWQTIIDAPSLPVSLDNGQIRSDFPGGRHDSLDSQASKVCSRTQSLLSHLLLPGLLRSGRLQADIRTLTGTPDHKIEEQLKAVSDKGRLAEFIAHTKKSVQTNPHVLLAYAWVLYMALFSGGRYLRASLKTAGGFEDFWDRDPSPVRPYETTRPSGTTKSPGKGHPEQEVRPSARRQTRSECSQMMKKQGLQFFDFVGDEDGEDIKREFKRRIAEAEVLLTDGEKADIVKEAQAIFSFLVMMVSELDSICGSTAEDLETVKSSQFTRLHQEHKPLKMARGSIALTQARLSKMREDKSSNEEEERLERKPSLYASFIQAPMAKLVRFKDEYPGGTARTLVRKCSTISPSTQGGSSLEETNMITPETNLFVRLLTLGGPLVALTAAFATWYYVG</sequence>
<dbReference type="OrthoDB" id="652091at2759"/>
<keyword evidence="5" id="KW-1133">Transmembrane helix</keyword>
<dbReference type="SUPFAM" id="SSF48613">
    <property type="entry name" value="Heme oxygenase-like"/>
    <property type="match status" value="1"/>
</dbReference>
<proteinExistence type="predicted"/>
<dbReference type="InterPro" id="IPR002051">
    <property type="entry name" value="Haem_Oase"/>
</dbReference>
<evidence type="ECO:0000256" key="2">
    <source>
        <dbReference type="ARBA" id="ARBA00022723"/>
    </source>
</evidence>
<dbReference type="InterPro" id="IPR016084">
    <property type="entry name" value="Haem_Oase-like_multi-hlx"/>
</dbReference>
<feature type="compositionally biased region" description="Polar residues" evidence="4">
    <location>
        <begin position="1"/>
        <end position="13"/>
    </location>
</feature>
<reference evidence="7" key="1">
    <citation type="journal article" date="2017" name="Genome Biol. Evol.">
        <title>The complete genome sequence of the phytopathogenic fungus Sclerotinia sclerotiorum reveals insights into the genome architecture of broad host range pathogens.</title>
        <authorList>
            <person name="Derbyshire M."/>
            <person name="Denton-Giles M."/>
            <person name="Hegedus D."/>
            <person name="Seifbarghy S."/>
            <person name="Rollins J."/>
            <person name="van Kan J."/>
            <person name="Seidl M.F."/>
            <person name="Faino L."/>
            <person name="Mbengue M."/>
            <person name="Navaud O."/>
            <person name="Raffaele S."/>
            <person name="Hammond-Kosack K."/>
            <person name="Heard S."/>
            <person name="Oliver R."/>
        </authorList>
    </citation>
    <scope>NUCLEOTIDE SEQUENCE [LARGE SCALE GENOMIC DNA]</scope>
    <source>
        <strain evidence="7">ATCC 18683 / 1980 / Ss-1</strain>
    </source>
</reference>
<feature type="region of interest" description="Disordered" evidence="4">
    <location>
        <begin position="1"/>
        <end position="21"/>
    </location>
</feature>
<evidence type="ECO:0000256" key="5">
    <source>
        <dbReference type="SAM" id="Phobius"/>
    </source>
</evidence>
<dbReference type="GO" id="GO:0004392">
    <property type="term" value="F:heme oxygenase (decyclizing) activity"/>
    <property type="evidence" value="ECO:0007669"/>
    <property type="project" value="InterPro"/>
</dbReference>
<dbReference type="Pfam" id="PF01126">
    <property type="entry name" value="Heme_oxygenase"/>
    <property type="match status" value="1"/>
</dbReference>
<dbReference type="AlphaFoldDB" id="A0A1D9Q868"/>
<keyword evidence="5" id="KW-0812">Transmembrane</keyword>
<evidence type="ECO:0008006" key="8">
    <source>
        <dbReference type="Google" id="ProtNLM"/>
    </source>
</evidence>
<dbReference type="Gene3D" id="1.20.910.10">
    <property type="entry name" value="Heme oxygenase-like"/>
    <property type="match status" value="1"/>
</dbReference>
<keyword evidence="3" id="KW-0408">Iron</keyword>
<dbReference type="EMBL" id="CP017820">
    <property type="protein sequence ID" value="APA11115.1"/>
    <property type="molecule type" value="Genomic_DNA"/>
</dbReference>
<name>A0A1D9Q868_SCLS1</name>
<gene>
    <name evidence="6" type="ORF">sscle_07g058850</name>
</gene>
<organism evidence="6 7">
    <name type="scientific">Sclerotinia sclerotiorum (strain ATCC 18683 / 1980 / Ss-1)</name>
    <name type="common">White mold</name>
    <name type="synonym">Whetzelinia sclerotiorum</name>
    <dbReference type="NCBI Taxonomy" id="665079"/>
    <lineage>
        <taxon>Eukaryota</taxon>
        <taxon>Fungi</taxon>
        <taxon>Dikarya</taxon>
        <taxon>Ascomycota</taxon>
        <taxon>Pezizomycotina</taxon>
        <taxon>Leotiomycetes</taxon>
        <taxon>Helotiales</taxon>
        <taxon>Sclerotiniaceae</taxon>
        <taxon>Sclerotinia</taxon>
    </lineage>
</organism>
<dbReference type="KEGG" id="ssl:SS1G_03135"/>
<evidence type="ECO:0000256" key="4">
    <source>
        <dbReference type="SAM" id="MobiDB-lite"/>
    </source>
</evidence>
<keyword evidence="1" id="KW-0349">Heme</keyword>
<dbReference type="PANTHER" id="PTHR10720:SF0">
    <property type="entry name" value="HEME OXYGENASE"/>
    <property type="match status" value="1"/>
</dbReference>
<dbReference type="PANTHER" id="PTHR10720">
    <property type="entry name" value="HEME OXYGENASE"/>
    <property type="match status" value="1"/>
</dbReference>
<accession>A0A1D9Q868</accession>
<dbReference type="GO" id="GO:0006788">
    <property type="term" value="P:heme oxidation"/>
    <property type="evidence" value="ECO:0007669"/>
    <property type="project" value="InterPro"/>
</dbReference>
<dbReference type="CDD" id="cd19165">
    <property type="entry name" value="HemeO"/>
    <property type="match status" value="1"/>
</dbReference>
<evidence type="ECO:0000313" key="6">
    <source>
        <dbReference type="EMBL" id="APA11115.1"/>
    </source>
</evidence>
<keyword evidence="2" id="KW-0479">Metal-binding</keyword>
<dbReference type="InterPro" id="IPR016053">
    <property type="entry name" value="Haem_Oase-like"/>
</dbReference>
<dbReference type="RefSeq" id="XP_001595047.1">
    <property type="nucleotide sequence ID" value="XM_001594997.1"/>
</dbReference>
<evidence type="ECO:0000313" key="7">
    <source>
        <dbReference type="Proteomes" id="UP000177798"/>
    </source>
</evidence>
<feature type="transmembrane region" description="Helical" evidence="5">
    <location>
        <begin position="443"/>
        <end position="467"/>
    </location>
</feature>
<dbReference type="OMA" id="FRFCATL"/>
<evidence type="ECO:0000256" key="3">
    <source>
        <dbReference type="ARBA" id="ARBA00023004"/>
    </source>
</evidence>
<dbReference type="GO" id="GO:0046872">
    <property type="term" value="F:metal ion binding"/>
    <property type="evidence" value="ECO:0007669"/>
    <property type="project" value="UniProtKB-KW"/>
</dbReference>
<evidence type="ECO:0000256" key="1">
    <source>
        <dbReference type="ARBA" id="ARBA00022617"/>
    </source>
</evidence>
<dbReference type="VEuPathDB" id="FungiDB:sscle_07g058850"/>
<feature type="region of interest" description="Disordered" evidence="4">
    <location>
        <begin position="219"/>
        <end position="258"/>
    </location>
</feature>
<dbReference type="Proteomes" id="UP000177798">
    <property type="component" value="Chromosome 7"/>
</dbReference>
<keyword evidence="5" id="KW-0472">Membrane</keyword>